<dbReference type="AlphaFoldDB" id="A0A7X3LUP1"/>
<dbReference type="RefSeq" id="WP_160775605.1">
    <property type="nucleotide sequence ID" value="NZ_WUMV01000003.1"/>
</dbReference>
<name>A0A7X3LUP1_9HYPH</name>
<evidence type="ECO:0000256" key="7">
    <source>
        <dbReference type="ARBA" id="ARBA00023056"/>
    </source>
</evidence>
<dbReference type="SUPFAM" id="SSF53756">
    <property type="entry name" value="UDP-Glycosyltransferase/glycogen phosphorylase"/>
    <property type="match status" value="1"/>
</dbReference>
<evidence type="ECO:0000256" key="8">
    <source>
        <dbReference type="HAMAP-Rule" id="MF_00484"/>
    </source>
</evidence>
<protein>
    <recommendedName>
        <fullName evidence="8">Glycogen synthase</fullName>
        <ecNumber evidence="8">2.4.1.21</ecNumber>
    </recommendedName>
    <alternativeName>
        <fullName evidence="8">Starch [bacterial glycogen] synthase</fullName>
    </alternativeName>
</protein>
<keyword evidence="5 8" id="KW-0328">Glycosyltransferase</keyword>
<keyword evidence="12" id="KW-1185">Reference proteome</keyword>
<dbReference type="InterPro" id="IPR011835">
    <property type="entry name" value="GS/SS"/>
</dbReference>
<dbReference type="Gene3D" id="3.40.50.2000">
    <property type="entry name" value="Glycogen Phosphorylase B"/>
    <property type="match status" value="2"/>
</dbReference>
<dbReference type="CDD" id="cd03791">
    <property type="entry name" value="GT5_Glycogen_synthase_DULL1-like"/>
    <property type="match status" value="1"/>
</dbReference>
<evidence type="ECO:0000256" key="5">
    <source>
        <dbReference type="ARBA" id="ARBA00022676"/>
    </source>
</evidence>
<evidence type="ECO:0000313" key="12">
    <source>
        <dbReference type="Proteomes" id="UP000433101"/>
    </source>
</evidence>
<keyword evidence="7 8" id="KW-0320">Glycogen biosynthesis</keyword>
<evidence type="ECO:0000256" key="2">
    <source>
        <dbReference type="ARBA" id="ARBA00002764"/>
    </source>
</evidence>
<accession>A0A7X3LUP1</accession>
<keyword evidence="6 8" id="KW-0808">Transferase</keyword>
<dbReference type="NCBIfam" id="TIGR02095">
    <property type="entry name" value="glgA"/>
    <property type="match status" value="1"/>
</dbReference>
<dbReference type="InterPro" id="IPR013534">
    <property type="entry name" value="Starch_synth_cat_dom"/>
</dbReference>
<evidence type="ECO:0000256" key="4">
    <source>
        <dbReference type="ARBA" id="ARBA00010281"/>
    </source>
</evidence>
<dbReference type="GO" id="GO:0005978">
    <property type="term" value="P:glycogen biosynthetic process"/>
    <property type="evidence" value="ECO:0007669"/>
    <property type="project" value="UniProtKB-UniRule"/>
</dbReference>
<evidence type="ECO:0000256" key="6">
    <source>
        <dbReference type="ARBA" id="ARBA00022679"/>
    </source>
</evidence>
<dbReference type="GO" id="GO:0004373">
    <property type="term" value="F:alpha-1,4-glucan glucosyltransferase (UDP-glucose donor) activity"/>
    <property type="evidence" value="ECO:0007669"/>
    <property type="project" value="InterPro"/>
</dbReference>
<feature type="binding site" evidence="8">
    <location>
        <position position="15"/>
    </location>
    <ligand>
        <name>ADP-alpha-D-glucose</name>
        <dbReference type="ChEBI" id="CHEBI:57498"/>
    </ligand>
</feature>
<dbReference type="NCBIfam" id="NF001899">
    <property type="entry name" value="PRK00654.1-2"/>
    <property type="match status" value="1"/>
</dbReference>
<comment type="catalytic activity">
    <reaction evidence="1 8">
        <text>[(1-&gt;4)-alpha-D-glucosyl](n) + ADP-alpha-D-glucose = [(1-&gt;4)-alpha-D-glucosyl](n+1) + ADP + H(+)</text>
        <dbReference type="Rhea" id="RHEA:18189"/>
        <dbReference type="Rhea" id="RHEA-COMP:9584"/>
        <dbReference type="Rhea" id="RHEA-COMP:9587"/>
        <dbReference type="ChEBI" id="CHEBI:15378"/>
        <dbReference type="ChEBI" id="CHEBI:15444"/>
        <dbReference type="ChEBI" id="CHEBI:57498"/>
        <dbReference type="ChEBI" id="CHEBI:456216"/>
        <dbReference type="EC" id="2.4.1.21"/>
    </reaction>
</comment>
<dbReference type="Proteomes" id="UP000433101">
    <property type="component" value="Unassembled WGS sequence"/>
</dbReference>
<dbReference type="GO" id="GO:0009011">
    <property type="term" value="F:alpha-1,4-glucan glucosyltransferase (ADP-glucose donor) activity"/>
    <property type="evidence" value="ECO:0007669"/>
    <property type="project" value="UniProtKB-UniRule"/>
</dbReference>
<dbReference type="PANTHER" id="PTHR45825:SF11">
    <property type="entry name" value="ALPHA AMYLASE DOMAIN-CONTAINING PROTEIN"/>
    <property type="match status" value="1"/>
</dbReference>
<reference evidence="11 12" key="1">
    <citation type="submission" date="2019-12" db="EMBL/GenBank/DDBJ databases">
        <authorList>
            <person name="Li M."/>
        </authorList>
    </citation>
    <scope>NUCLEOTIDE SEQUENCE [LARGE SCALE GENOMIC DNA]</scope>
    <source>
        <strain evidence="11 12">GBMRC 2046</strain>
    </source>
</reference>
<dbReference type="GO" id="GO:0005829">
    <property type="term" value="C:cytosol"/>
    <property type="evidence" value="ECO:0007669"/>
    <property type="project" value="TreeGrafter"/>
</dbReference>
<comment type="function">
    <text evidence="2 8">Synthesizes alpha-1,4-glucan chains using ADP-glucose.</text>
</comment>
<sequence>MEVLFVGSECAPFVKTGGLADVIGVVPKALTGRGVRIRVLLPAYQTLADLAANGREVTRYDSLMGGSARVVEVKANGLDLLLLEARHLFDRPGNIYLGPDGNDWGDNAIRFGALCQVGADLAEKGAGKWKPDIVHVHDWQAGLVPLYLRQRGCNVPCVVSIHNVAFQGLFDAGLLEKLGISKSYFTSEGIEYYGRISFLKAALVCCEKIATVSPTYARELMSPEFGMGLEGVLQARRADLSGILNGIDLDVWNPETDPMLPAGYNARSLKKKGLARAELAERFGLEPPRDAPLFCVISRLTSQKGLDLLVQTLPALTGRGAALALLGTGEKQLEDSFLAATRRYPRQVGAVIGYDEALSHLMQGGADAILIPSRFEPCGLTQLYGLRYGTIPVVSRTGGLADTVIDANEAALIANCATGLQFSPVTAFALENAIHRTCDLFAQPQIWSAMIRRAMKHPVGWENSAKSYAALYAELTMMSGKA</sequence>
<dbReference type="PANTHER" id="PTHR45825">
    <property type="entry name" value="GRANULE-BOUND STARCH SYNTHASE 1, CHLOROPLASTIC/AMYLOPLASTIC"/>
    <property type="match status" value="1"/>
</dbReference>
<feature type="domain" description="Glycosyl transferase family 1" evidence="9">
    <location>
        <begin position="281"/>
        <end position="416"/>
    </location>
</feature>
<dbReference type="UniPathway" id="UPA00164"/>
<dbReference type="Pfam" id="PF08323">
    <property type="entry name" value="Glyco_transf_5"/>
    <property type="match status" value="1"/>
</dbReference>
<evidence type="ECO:0000259" key="10">
    <source>
        <dbReference type="Pfam" id="PF08323"/>
    </source>
</evidence>
<feature type="domain" description="Starch synthase catalytic" evidence="10">
    <location>
        <begin position="3"/>
        <end position="234"/>
    </location>
</feature>
<dbReference type="EMBL" id="WUMV01000003">
    <property type="protein sequence ID" value="MXN65424.1"/>
    <property type="molecule type" value="Genomic_DNA"/>
</dbReference>
<organism evidence="11 12">
    <name type="scientific">Stappia sediminis</name>
    <dbReference type="NCBI Taxonomy" id="2692190"/>
    <lineage>
        <taxon>Bacteria</taxon>
        <taxon>Pseudomonadati</taxon>
        <taxon>Pseudomonadota</taxon>
        <taxon>Alphaproteobacteria</taxon>
        <taxon>Hyphomicrobiales</taxon>
        <taxon>Stappiaceae</taxon>
        <taxon>Stappia</taxon>
    </lineage>
</organism>
<proteinExistence type="inferred from homology"/>
<gene>
    <name evidence="8 11" type="primary">glgA</name>
    <name evidence="11" type="ORF">GR183_10980</name>
</gene>
<evidence type="ECO:0000256" key="1">
    <source>
        <dbReference type="ARBA" id="ARBA00001478"/>
    </source>
</evidence>
<dbReference type="InterPro" id="IPR001296">
    <property type="entry name" value="Glyco_trans_1"/>
</dbReference>
<evidence type="ECO:0000313" key="11">
    <source>
        <dbReference type="EMBL" id="MXN65424.1"/>
    </source>
</evidence>
<dbReference type="Pfam" id="PF00534">
    <property type="entry name" value="Glycos_transf_1"/>
    <property type="match status" value="1"/>
</dbReference>
<dbReference type="HAMAP" id="MF_00484">
    <property type="entry name" value="Glycogen_synth"/>
    <property type="match status" value="1"/>
</dbReference>
<comment type="similarity">
    <text evidence="4 8">Belongs to the glycosyltransferase 1 family. Bacterial/plant glycogen synthase subfamily.</text>
</comment>
<evidence type="ECO:0000256" key="3">
    <source>
        <dbReference type="ARBA" id="ARBA00004964"/>
    </source>
</evidence>
<comment type="caution">
    <text evidence="11">The sequence shown here is derived from an EMBL/GenBank/DDBJ whole genome shotgun (WGS) entry which is preliminary data.</text>
</comment>
<dbReference type="EC" id="2.4.1.21" evidence="8"/>
<comment type="pathway">
    <text evidence="3 8">Glycan biosynthesis; glycogen biosynthesis.</text>
</comment>
<evidence type="ECO:0000259" key="9">
    <source>
        <dbReference type="Pfam" id="PF00534"/>
    </source>
</evidence>